<gene>
    <name evidence="15" type="ORF">SAY87_014765</name>
</gene>
<keyword evidence="8" id="KW-1015">Disulfide bond</keyword>
<evidence type="ECO:0000256" key="10">
    <source>
        <dbReference type="ARBA" id="ARBA00037221"/>
    </source>
</evidence>
<keyword evidence="16" id="KW-1185">Reference proteome</keyword>
<dbReference type="GO" id="GO:0005576">
    <property type="term" value="C:extracellular region"/>
    <property type="evidence" value="ECO:0007669"/>
    <property type="project" value="UniProtKB-SubCell"/>
</dbReference>
<dbReference type="Proteomes" id="UP001345219">
    <property type="component" value="Chromosome 12"/>
</dbReference>
<keyword evidence="6" id="KW-0064">Aspartyl protease</keyword>
<dbReference type="FunFam" id="1.10.225.10:FF:000008">
    <property type="entry name" value="Pulmonary surfactant-associated protein B"/>
    <property type="match status" value="2"/>
</dbReference>
<keyword evidence="7" id="KW-0865">Zymogen</keyword>
<evidence type="ECO:0000256" key="1">
    <source>
        <dbReference type="ARBA" id="ARBA00004239"/>
    </source>
</evidence>
<dbReference type="InterPro" id="IPR008139">
    <property type="entry name" value="SaposinB_dom"/>
</dbReference>
<keyword evidence="2" id="KW-0964">Secreted</keyword>
<comment type="function">
    <text evidence="10">Pulmonary surfactant-associated proteins promote alveolar stability by lowering the surface tension at the air-liquid interface in the peripheral air spaces. SP-B increases the collapse pressure of palmitic acid to nearly 70 millinewtons per meter.</text>
</comment>
<organism evidence="15 16">
    <name type="scientific">Trapa incisa</name>
    <dbReference type="NCBI Taxonomy" id="236973"/>
    <lineage>
        <taxon>Eukaryota</taxon>
        <taxon>Viridiplantae</taxon>
        <taxon>Streptophyta</taxon>
        <taxon>Embryophyta</taxon>
        <taxon>Tracheophyta</taxon>
        <taxon>Spermatophyta</taxon>
        <taxon>Magnoliopsida</taxon>
        <taxon>eudicotyledons</taxon>
        <taxon>Gunneridae</taxon>
        <taxon>Pentapetalae</taxon>
        <taxon>rosids</taxon>
        <taxon>malvids</taxon>
        <taxon>Myrtales</taxon>
        <taxon>Lythraceae</taxon>
        <taxon>Trapa</taxon>
    </lineage>
</organism>
<dbReference type="GO" id="GO:0005764">
    <property type="term" value="C:lysosome"/>
    <property type="evidence" value="ECO:0007669"/>
    <property type="project" value="InterPro"/>
</dbReference>
<dbReference type="InterPro" id="IPR011001">
    <property type="entry name" value="Saposin-like"/>
</dbReference>
<dbReference type="GO" id="GO:0016020">
    <property type="term" value="C:membrane"/>
    <property type="evidence" value="ECO:0007669"/>
    <property type="project" value="GOC"/>
</dbReference>
<evidence type="ECO:0000256" key="11">
    <source>
        <dbReference type="ARBA" id="ARBA00041094"/>
    </source>
</evidence>
<dbReference type="Gene3D" id="1.10.225.10">
    <property type="entry name" value="Saposin-like"/>
    <property type="match status" value="2"/>
</dbReference>
<dbReference type="PANTHER" id="PTHR11480">
    <property type="entry name" value="SAPOSIN-RELATED"/>
    <property type="match status" value="1"/>
</dbReference>
<proteinExistence type="predicted"/>
<evidence type="ECO:0000259" key="14">
    <source>
        <dbReference type="PROSITE" id="PS50015"/>
    </source>
</evidence>
<comment type="caution">
    <text evidence="15">The sequence shown here is derived from an EMBL/GenBank/DDBJ whole genome shotgun (WGS) entry which is preliminary data.</text>
</comment>
<evidence type="ECO:0000256" key="3">
    <source>
        <dbReference type="ARBA" id="ARBA00022670"/>
    </source>
</evidence>
<sequence length="219" mass="25069">MDMRICLLLLFTLSAAWSSHARQLSEQHQQEDVSRNENLCTLCEEYAVQALDYLNNNITQTEVLQLLHERCSLMPTFKQQCITLVDYYAPLFFLQVSSIQPSEFCQKVNLCEQITLLSAQNEDSCQLCHQVVFEVLDKLKDPDTQMDIIEMLMHLCNSVEKKYVKKCKRMVFEYGPLVLANAEQFLEAQDLCTTLHACKLDAISAQPSSNEITKGLSES</sequence>
<keyword evidence="5" id="KW-0677">Repeat</keyword>
<dbReference type="SUPFAM" id="SSF47862">
    <property type="entry name" value="Saposin"/>
    <property type="match status" value="2"/>
</dbReference>
<dbReference type="AlphaFoldDB" id="A0AAN7JKM4"/>
<evidence type="ECO:0000256" key="8">
    <source>
        <dbReference type="ARBA" id="ARBA00023157"/>
    </source>
</evidence>
<dbReference type="InterPro" id="IPR008138">
    <property type="entry name" value="SapB_2"/>
</dbReference>
<name>A0AAN7JKM4_9MYRT</name>
<dbReference type="GO" id="GO:0004190">
    <property type="term" value="F:aspartic-type endopeptidase activity"/>
    <property type="evidence" value="ECO:0007669"/>
    <property type="project" value="UniProtKB-KW"/>
</dbReference>
<evidence type="ECO:0000256" key="7">
    <source>
        <dbReference type="ARBA" id="ARBA00023145"/>
    </source>
</evidence>
<feature type="domain" description="Saposin B-type" evidence="14">
    <location>
        <begin position="121"/>
        <end position="202"/>
    </location>
</feature>
<protein>
    <recommendedName>
        <fullName evidence="11">Pulmonary surfactant-associated protein B</fullName>
    </recommendedName>
    <alternativeName>
        <fullName evidence="12">Pulmonary surfactant-associated proteolipid SPL(Phe)</fullName>
    </alternativeName>
</protein>
<evidence type="ECO:0000256" key="9">
    <source>
        <dbReference type="ARBA" id="ARBA00023180"/>
    </source>
</evidence>
<evidence type="ECO:0000256" key="5">
    <source>
        <dbReference type="ARBA" id="ARBA00022737"/>
    </source>
</evidence>
<keyword evidence="6" id="KW-0378">Hydrolase</keyword>
<dbReference type="InterPro" id="IPR008373">
    <property type="entry name" value="Saposin"/>
</dbReference>
<evidence type="ECO:0000256" key="6">
    <source>
        <dbReference type="ARBA" id="ARBA00022750"/>
    </source>
</evidence>
<dbReference type="PANTHER" id="PTHR11480:SF3">
    <property type="entry name" value="BCDNA.GH08312"/>
    <property type="match status" value="1"/>
</dbReference>
<dbReference type="InterPro" id="IPR051428">
    <property type="entry name" value="Sphingo_Act-Surfact_Prot"/>
</dbReference>
<accession>A0AAN7JKM4</accession>
<feature type="domain" description="Saposin B-type" evidence="14">
    <location>
        <begin position="36"/>
        <end position="115"/>
    </location>
</feature>
<dbReference type="EMBL" id="JAXIOK010000019">
    <property type="protein sequence ID" value="KAK4748179.1"/>
    <property type="molecule type" value="Genomic_DNA"/>
</dbReference>
<dbReference type="InterPro" id="IPR007856">
    <property type="entry name" value="SapB_1"/>
</dbReference>
<keyword evidence="9" id="KW-0325">Glycoprotein</keyword>
<reference evidence="15 16" key="1">
    <citation type="journal article" date="2023" name="Hortic Res">
        <title>Pangenome of water caltrop reveals structural variations and asymmetric subgenome divergence after allopolyploidization.</title>
        <authorList>
            <person name="Zhang X."/>
            <person name="Chen Y."/>
            <person name="Wang L."/>
            <person name="Yuan Y."/>
            <person name="Fang M."/>
            <person name="Shi L."/>
            <person name="Lu R."/>
            <person name="Comes H.P."/>
            <person name="Ma Y."/>
            <person name="Chen Y."/>
            <person name="Huang G."/>
            <person name="Zhou Y."/>
            <person name="Zheng Z."/>
            <person name="Qiu Y."/>
        </authorList>
    </citation>
    <scope>NUCLEOTIDE SEQUENCE [LARGE SCALE GENOMIC DNA]</scope>
    <source>
        <tissue evidence="15">Roots</tissue>
    </source>
</reference>
<dbReference type="SMART" id="SM00741">
    <property type="entry name" value="SapB"/>
    <property type="match status" value="2"/>
</dbReference>
<dbReference type="PROSITE" id="PS50015">
    <property type="entry name" value="SAP_B"/>
    <property type="match status" value="2"/>
</dbReference>
<dbReference type="Pfam" id="PF05184">
    <property type="entry name" value="SapB_1"/>
    <property type="match status" value="2"/>
</dbReference>
<dbReference type="GO" id="GO:0006508">
    <property type="term" value="P:proteolysis"/>
    <property type="evidence" value="ECO:0007669"/>
    <property type="project" value="UniProtKB-KW"/>
</dbReference>
<dbReference type="PRINTS" id="PR01797">
    <property type="entry name" value="SAPOSIN"/>
</dbReference>
<evidence type="ECO:0000313" key="15">
    <source>
        <dbReference type="EMBL" id="KAK4748179.1"/>
    </source>
</evidence>
<feature type="chain" id="PRO_5042890860" description="Pulmonary surfactant-associated protein B" evidence="13">
    <location>
        <begin position="22"/>
        <end position="219"/>
    </location>
</feature>
<comment type="subcellular location">
    <subcellularLocation>
        <location evidence="1">Secreted</location>
        <location evidence="1">Extracellular space</location>
    </subcellularLocation>
</comment>
<dbReference type="GO" id="GO:0006665">
    <property type="term" value="P:sphingolipid metabolic process"/>
    <property type="evidence" value="ECO:0007669"/>
    <property type="project" value="InterPro"/>
</dbReference>
<evidence type="ECO:0000256" key="4">
    <source>
        <dbReference type="ARBA" id="ARBA00022729"/>
    </source>
</evidence>
<evidence type="ECO:0000256" key="2">
    <source>
        <dbReference type="ARBA" id="ARBA00022525"/>
    </source>
</evidence>
<evidence type="ECO:0000256" key="13">
    <source>
        <dbReference type="SAM" id="SignalP"/>
    </source>
</evidence>
<feature type="signal peptide" evidence="13">
    <location>
        <begin position="1"/>
        <end position="21"/>
    </location>
</feature>
<evidence type="ECO:0000256" key="12">
    <source>
        <dbReference type="ARBA" id="ARBA00041785"/>
    </source>
</evidence>
<dbReference type="Pfam" id="PF03489">
    <property type="entry name" value="SapB_2"/>
    <property type="match status" value="2"/>
</dbReference>
<keyword evidence="4 13" id="KW-0732">Signal</keyword>
<evidence type="ECO:0000313" key="16">
    <source>
        <dbReference type="Proteomes" id="UP001345219"/>
    </source>
</evidence>
<keyword evidence="3" id="KW-0645">Protease</keyword>